<organism evidence="1 2">
    <name type="scientific">Hibiscus sabdariffa</name>
    <name type="common">roselle</name>
    <dbReference type="NCBI Taxonomy" id="183260"/>
    <lineage>
        <taxon>Eukaryota</taxon>
        <taxon>Viridiplantae</taxon>
        <taxon>Streptophyta</taxon>
        <taxon>Embryophyta</taxon>
        <taxon>Tracheophyta</taxon>
        <taxon>Spermatophyta</taxon>
        <taxon>Magnoliopsida</taxon>
        <taxon>eudicotyledons</taxon>
        <taxon>Gunneridae</taxon>
        <taxon>Pentapetalae</taxon>
        <taxon>rosids</taxon>
        <taxon>malvids</taxon>
        <taxon>Malvales</taxon>
        <taxon>Malvaceae</taxon>
        <taxon>Malvoideae</taxon>
        <taxon>Hibiscus</taxon>
    </lineage>
</organism>
<accession>A0ABR2QIS9</accession>
<dbReference type="Proteomes" id="UP001396334">
    <property type="component" value="Unassembled WGS sequence"/>
</dbReference>
<keyword evidence="2" id="KW-1185">Reference proteome</keyword>
<proteinExistence type="predicted"/>
<reference evidence="1 2" key="1">
    <citation type="journal article" date="2024" name="G3 (Bethesda)">
        <title>Genome assembly of Hibiscus sabdariffa L. provides insights into metabolisms of medicinal natural products.</title>
        <authorList>
            <person name="Kim T."/>
        </authorList>
    </citation>
    <scope>NUCLEOTIDE SEQUENCE [LARGE SCALE GENOMIC DNA]</scope>
    <source>
        <strain evidence="1">TK-2024</strain>
        <tissue evidence="1">Old leaves</tissue>
    </source>
</reference>
<name>A0ABR2QIS9_9ROSI</name>
<gene>
    <name evidence="1" type="ORF">V6N11_080916</name>
</gene>
<dbReference type="EMBL" id="JBBPBN010000037">
    <property type="protein sequence ID" value="KAK9000414.1"/>
    <property type="molecule type" value="Genomic_DNA"/>
</dbReference>
<evidence type="ECO:0000313" key="2">
    <source>
        <dbReference type="Proteomes" id="UP001396334"/>
    </source>
</evidence>
<sequence length="68" mass="7480">MPRLSSSTYSLTTFEGHSTSDFAPVLCSSKSQLEFRGGRGIKDSDQSIMEGRRRCFGAKVVTLITSFN</sequence>
<comment type="caution">
    <text evidence="1">The sequence shown here is derived from an EMBL/GenBank/DDBJ whole genome shotgun (WGS) entry which is preliminary data.</text>
</comment>
<protein>
    <submittedName>
        <fullName evidence="1">Uncharacterized protein</fullName>
    </submittedName>
</protein>
<evidence type="ECO:0000313" key="1">
    <source>
        <dbReference type="EMBL" id="KAK9000414.1"/>
    </source>
</evidence>